<dbReference type="Proteomes" id="UP000235786">
    <property type="component" value="Unassembled WGS sequence"/>
</dbReference>
<evidence type="ECO:0000256" key="3">
    <source>
        <dbReference type="ARBA" id="ARBA00023002"/>
    </source>
</evidence>
<gene>
    <name evidence="4" type="ORF">L207DRAFT_494613</name>
</gene>
<dbReference type="GO" id="GO:0005737">
    <property type="term" value="C:cytoplasm"/>
    <property type="evidence" value="ECO:0007669"/>
    <property type="project" value="TreeGrafter"/>
</dbReference>
<proteinExistence type="inferred from homology"/>
<dbReference type="InterPro" id="IPR036291">
    <property type="entry name" value="NAD(P)-bd_dom_sf"/>
</dbReference>
<reference evidence="4 5" key="1">
    <citation type="submission" date="2016-04" db="EMBL/GenBank/DDBJ databases">
        <title>A degradative enzymes factory behind the ericoid mycorrhizal symbiosis.</title>
        <authorList>
            <consortium name="DOE Joint Genome Institute"/>
            <person name="Martino E."/>
            <person name="Morin E."/>
            <person name="Grelet G."/>
            <person name="Kuo A."/>
            <person name="Kohler A."/>
            <person name="Daghino S."/>
            <person name="Barry K."/>
            <person name="Choi C."/>
            <person name="Cichocki N."/>
            <person name="Clum A."/>
            <person name="Copeland A."/>
            <person name="Hainaut M."/>
            <person name="Haridas S."/>
            <person name="Labutti K."/>
            <person name="Lindquist E."/>
            <person name="Lipzen A."/>
            <person name="Khouja H.-R."/>
            <person name="Murat C."/>
            <person name="Ohm R."/>
            <person name="Olson A."/>
            <person name="Spatafora J."/>
            <person name="Veneault-Fourrey C."/>
            <person name="Henrissat B."/>
            <person name="Grigoriev I."/>
            <person name="Martin F."/>
            <person name="Perotto S."/>
        </authorList>
    </citation>
    <scope>NUCLEOTIDE SEQUENCE [LARGE SCALE GENOMIC DNA]</scope>
    <source>
        <strain evidence="4 5">F</strain>
    </source>
</reference>
<dbReference type="OrthoDB" id="37659at2759"/>
<evidence type="ECO:0000313" key="5">
    <source>
        <dbReference type="Proteomes" id="UP000235786"/>
    </source>
</evidence>
<dbReference type="PRINTS" id="PR00081">
    <property type="entry name" value="GDHRDH"/>
</dbReference>
<protein>
    <submittedName>
        <fullName evidence="4">NAD(P)-binding protein</fullName>
    </submittedName>
</protein>
<dbReference type="PANTHER" id="PTHR44229">
    <property type="entry name" value="15-HYDROXYPROSTAGLANDIN DEHYDROGENASE [NAD(+)]"/>
    <property type="match status" value="1"/>
</dbReference>
<evidence type="ECO:0000256" key="2">
    <source>
        <dbReference type="ARBA" id="ARBA00022857"/>
    </source>
</evidence>
<dbReference type="PROSITE" id="PS00061">
    <property type="entry name" value="ADH_SHORT"/>
    <property type="match status" value="1"/>
</dbReference>
<dbReference type="SUPFAM" id="SSF51735">
    <property type="entry name" value="NAD(P)-binding Rossmann-fold domains"/>
    <property type="match status" value="1"/>
</dbReference>
<accession>A0A2J6RBN7</accession>
<dbReference type="Pfam" id="PF00106">
    <property type="entry name" value="adh_short"/>
    <property type="match status" value="1"/>
</dbReference>
<keyword evidence="5" id="KW-1185">Reference proteome</keyword>
<dbReference type="AlphaFoldDB" id="A0A2J6RBN7"/>
<dbReference type="Gene3D" id="3.40.50.720">
    <property type="entry name" value="NAD(P)-binding Rossmann-like Domain"/>
    <property type="match status" value="1"/>
</dbReference>
<comment type="similarity">
    <text evidence="1">Belongs to the short-chain dehydrogenases/reductases (SDR) family.</text>
</comment>
<name>A0A2J6RBN7_HYAVF</name>
<dbReference type="EMBL" id="KZ613951">
    <property type="protein sequence ID" value="PMD35928.1"/>
    <property type="molecule type" value="Genomic_DNA"/>
</dbReference>
<evidence type="ECO:0000313" key="4">
    <source>
        <dbReference type="EMBL" id="PMD35928.1"/>
    </source>
</evidence>
<dbReference type="InterPro" id="IPR002347">
    <property type="entry name" value="SDR_fam"/>
</dbReference>
<keyword evidence="3" id="KW-0560">Oxidoreductase</keyword>
<dbReference type="InterPro" id="IPR020904">
    <property type="entry name" value="Sc_DH/Rdtase_CS"/>
</dbReference>
<keyword evidence="2" id="KW-0521">NADP</keyword>
<sequence>MGPEKLADYSLKNKIVVVTGGGSGICLSFVKIAHSLGAKMIIGDLRLTQEAKEFMSRVGRDRIVFQPCDVAKWDQLQNLVSTSEAKYKDVPDVWVAGAGVFEPPSSNFWLDPEDTRYATVDINTSHPMKLTRIAMRAVLGKNKPGTVLIISSISGLRGNYGAPMYCATKFAMIGFVRSLAEAEKREGLRVMAICPGLTHTPLWSERPDTMNDFGYEPEHTMSPTDVAERMIEMCQQKSKYGGGVVLETSLYGTRVIPEWNVDPPKHPRLGVGIGDKSREAFGHVSDLLKKERLMGLQKVTSLNGTACLTYTKSRL</sequence>
<dbReference type="GO" id="GO:0016616">
    <property type="term" value="F:oxidoreductase activity, acting on the CH-OH group of donors, NAD or NADP as acceptor"/>
    <property type="evidence" value="ECO:0007669"/>
    <property type="project" value="TreeGrafter"/>
</dbReference>
<organism evidence="4 5">
    <name type="scientific">Hyaloscypha variabilis (strain UAMH 11265 / GT02V1 / F)</name>
    <name type="common">Meliniomyces variabilis</name>
    <dbReference type="NCBI Taxonomy" id="1149755"/>
    <lineage>
        <taxon>Eukaryota</taxon>
        <taxon>Fungi</taxon>
        <taxon>Dikarya</taxon>
        <taxon>Ascomycota</taxon>
        <taxon>Pezizomycotina</taxon>
        <taxon>Leotiomycetes</taxon>
        <taxon>Helotiales</taxon>
        <taxon>Hyaloscyphaceae</taxon>
        <taxon>Hyaloscypha</taxon>
        <taxon>Hyaloscypha variabilis</taxon>
    </lineage>
</organism>
<dbReference type="PANTHER" id="PTHR44229:SF4">
    <property type="entry name" value="15-HYDROXYPROSTAGLANDIN DEHYDROGENASE [NAD(+)]"/>
    <property type="match status" value="1"/>
</dbReference>
<dbReference type="STRING" id="1149755.A0A2J6RBN7"/>
<evidence type="ECO:0000256" key="1">
    <source>
        <dbReference type="ARBA" id="ARBA00006484"/>
    </source>
</evidence>